<evidence type="ECO:0000313" key="4">
    <source>
        <dbReference type="Proteomes" id="UP001432209"/>
    </source>
</evidence>
<keyword evidence="2" id="KW-0472">Membrane</keyword>
<gene>
    <name evidence="3" type="ORF">OG442_19650</name>
</gene>
<name>A0ABZ2A849_STRNV</name>
<reference evidence="3" key="1">
    <citation type="submission" date="2022-10" db="EMBL/GenBank/DDBJ databases">
        <title>The complete genomes of actinobacterial strains from the NBC collection.</title>
        <authorList>
            <person name="Joergensen T.S."/>
            <person name="Alvarez Arevalo M."/>
            <person name="Sterndorff E.B."/>
            <person name="Faurdal D."/>
            <person name="Vuksanovic O."/>
            <person name="Mourched A.-S."/>
            <person name="Charusanti P."/>
            <person name="Shaw S."/>
            <person name="Blin K."/>
            <person name="Weber T."/>
        </authorList>
    </citation>
    <scope>NUCLEOTIDE SEQUENCE</scope>
    <source>
        <strain evidence="3">NBC_01432</strain>
    </source>
</reference>
<protein>
    <submittedName>
        <fullName evidence="3">Uncharacterized protein</fullName>
    </submittedName>
</protein>
<evidence type="ECO:0000313" key="3">
    <source>
        <dbReference type="EMBL" id="WUX53588.1"/>
    </source>
</evidence>
<dbReference type="Proteomes" id="UP001432209">
    <property type="component" value="Chromosome"/>
</dbReference>
<feature type="region of interest" description="Disordered" evidence="1">
    <location>
        <begin position="317"/>
        <end position="356"/>
    </location>
</feature>
<feature type="transmembrane region" description="Helical" evidence="2">
    <location>
        <begin position="66"/>
        <end position="83"/>
    </location>
</feature>
<evidence type="ECO:0000256" key="2">
    <source>
        <dbReference type="SAM" id="Phobius"/>
    </source>
</evidence>
<sequence>MGSKDEASIPDEEWERFLRDAEAGAGSAPEEPSARARMVGRRLREETRPPEGWRTYQPVRRRRGKVWYVVGFVLAVGLLVVALDPGRVIGWAGDGSGGGGGGLPAAEEPAAQLPTADEPFKGSPAVEWGDGTAGISMAAPEATGWMSEKQVAEALDRSRDFLVGSSLDPGVLRGERPEKALALMNPHQEDVQDFVSAALGEPSEENDPLLLFSRFAQSEVRLAGDVVKTRGEITFREGKRGAVEVTSDVTYVYPVVRAAGGSDEVARTIARRETVMSWDDPSKVITEKGTFTLLSYKVDATNGGCDNFTGYFVPEFSADRTDEGSGPEVDPYDRSTSMDTSMDAAGDAECGIASRS</sequence>
<dbReference type="RefSeq" id="WP_329077196.1">
    <property type="nucleotide sequence ID" value="NZ_CP109495.1"/>
</dbReference>
<keyword evidence="4" id="KW-1185">Reference proteome</keyword>
<dbReference type="EMBL" id="CP109495">
    <property type="protein sequence ID" value="WUX53588.1"/>
    <property type="molecule type" value="Genomic_DNA"/>
</dbReference>
<feature type="region of interest" description="Disordered" evidence="1">
    <location>
        <begin position="1"/>
        <end position="48"/>
    </location>
</feature>
<accession>A0ABZ2A849</accession>
<keyword evidence="2" id="KW-0812">Transmembrane</keyword>
<evidence type="ECO:0000256" key="1">
    <source>
        <dbReference type="SAM" id="MobiDB-lite"/>
    </source>
</evidence>
<organism evidence="3 4">
    <name type="scientific">Streptomyces niveus</name>
    <name type="common">Streptomyces spheroides</name>
    <dbReference type="NCBI Taxonomy" id="193462"/>
    <lineage>
        <taxon>Bacteria</taxon>
        <taxon>Bacillati</taxon>
        <taxon>Actinomycetota</taxon>
        <taxon>Actinomycetes</taxon>
        <taxon>Kitasatosporales</taxon>
        <taxon>Streptomycetaceae</taxon>
        <taxon>Streptomyces</taxon>
    </lineage>
</organism>
<keyword evidence="2" id="KW-1133">Transmembrane helix</keyword>
<proteinExistence type="predicted"/>